<proteinExistence type="inferred from homology"/>
<dbReference type="AlphaFoldDB" id="A0A395JJ95"/>
<evidence type="ECO:0000256" key="3">
    <source>
        <dbReference type="ARBA" id="ARBA00023125"/>
    </source>
</evidence>
<dbReference type="InterPro" id="IPR002104">
    <property type="entry name" value="Integrase_catalytic"/>
</dbReference>
<evidence type="ECO:0000313" key="9">
    <source>
        <dbReference type="Proteomes" id="UP000253083"/>
    </source>
</evidence>
<evidence type="ECO:0000256" key="2">
    <source>
        <dbReference type="ARBA" id="ARBA00022908"/>
    </source>
</evidence>
<keyword evidence="9" id="KW-1185">Reference proteome</keyword>
<evidence type="ECO:0000256" key="5">
    <source>
        <dbReference type="PROSITE-ProRule" id="PRU01248"/>
    </source>
</evidence>
<evidence type="ECO:0000259" key="6">
    <source>
        <dbReference type="PROSITE" id="PS51898"/>
    </source>
</evidence>
<keyword evidence="4" id="KW-0233">DNA recombination</keyword>
<evidence type="ECO:0000313" key="8">
    <source>
        <dbReference type="EMBL" id="RBP50761.1"/>
    </source>
</evidence>
<evidence type="ECO:0000256" key="4">
    <source>
        <dbReference type="ARBA" id="ARBA00023172"/>
    </source>
</evidence>
<reference evidence="8 9" key="1">
    <citation type="submission" date="2018-06" db="EMBL/GenBank/DDBJ databases">
        <title>Genomic Encyclopedia of Type Strains, Phase IV (KMG-IV): sequencing the most valuable type-strain genomes for metagenomic binning, comparative biology and taxonomic classification.</title>
        <authorList>
            <person name="Goeker M."/>
        </authorList>
    </citation>
    <scope>NUCLEOTIDE SEQUENCE [LARGE SCALE GENOMIC DNA]</scope>
    <source>
        <strain evidence="8 9">DSM 24032</strain>
    </source>
</reference>
<dbReference type="PANTHER" id="PTHR30349:SF41">
    <property type="entry name" value="INTEGRASE_RECOMBINASE PROTEIN MJ0367-RELATED"/>
    <property type="match status" value="1"/>
</dbReference>
<comment type="caution">
    <text evidence="8">The sequence shown here is derived from an EMBL/GenBank/DDBJ whole genome shotgun (WGS) entry which is preliminary data.</text>
</comment>
<keyword evidence="2" id="KW-0229">DNA integration</keyword>
<dbReference type="SUPFAM" id="SSF56349">
    <property type="entry name" value="DNA breaking-rejoining enzymes"/>
    <property type="match status" value="1"/>
</dbReference>
<dbReference type="InterPro" id="IPR010998">
    <property type="entry name" value="Integrase_recombinase_N"/>
</dbReference>
<dbReference type="PROSITE" id="PS51898">
    <property type="entry name" value="TYR_RECOMBINASE"/>
    <property type="match status" value="1"/>
</dbReference>
<feature type="domain" description="Tyr recombinase" evidence="6">
    <location>
        <begin position="126"/>
        <end position="335"/>
    </location>
</feature>
<dbReference type="InterPro" id="IPR013762">
    <property type="entry name" value="Integrase-like_cat_sf"/>
</dbReference>
<evidence type="ECO:0000259" key="7">
    <source>
        <dbReference type="PROSITE" id="PS51900"/>
    </source>
</evidence>
<dbReference type="Proteomes" id="UP000253083">
    <property type="component" value="Unassembled WGS sequence"/>
</dbReference>
<gene>
    <name evidence="8" type="ORF">DFR28_102173</name>
</gene>
<dbReference type="GO" id="GO:0003677">
    <property type="term" value="F:DNA binding"/>
    <property type="evidence" value="ECO:0007669"/>
    <property type="project" value="UniProtKB-UniRule"/>
</dbReference>
<dbReference type="InterPro" id="IPR011010">
    <property type="entry name" value="DNA_brk_join_enz"/>
</dbReference>
<dbReference type="PANTHER" id="PTHR30349">
    <property type="entry name" value="PHAGE INTEGRASE-RELATED"/>
    <property type="match status" value="1"/>
</dbReference>
<dbReference type="InterPro" id="IPR050090">
    <property type="entry name" value="Tyrosine_recombinase_XerCD"/>
</dbReference>
<dbReference type="GO" id="GO:0015074">
    <property type="term" value="P:DNA integration"/>
    <property type="evidence" value="ECO:0007669"/>
    <property type="project" value="UniProtKB-KW"/>
</dbReference>
<dbReference type="Gene3D" id="1.10.443.10">
    <property type="entry name" value="Intergrase catalytic core"/>
    <property type="match status" value="1"/>
</dbReference>
<dbReference type="OrthoDB" id="7354488at2"/>
<feature type="domain" description="Core-binding (CB)" evidence="7">
    <location>
        <begin position="5"/>
        <end position="95"/>
    </location>
</feature>
<evidence type="ECO:0000256" key="1">
    <source>
        <dbReference type="ARBA" id="ARBA00008857"/>
    </source>
</evidence>
<dbReference type="PROSITE" id="PS51900">
    <property type="entry name" value="CB"/>
    <property type="match status" value="1"/>
</dbReference>
<keyword evidence="3 5" id="KW-0238">DNA-binding</keyword>
<accession>A0A395JJ95</accession>
<dbReference type="Gene3D" id="1.10.150.130">
    <property type="match status" value="1"/>
</dbReference>
<dbReference type="InParanoid" id="A0A395JJ95"/>
<protein>
    <submittedName>
        <fullName evidence="8">Site-specific recombinase XerD</fullName>
    </submittedName>
</protein>
<dbReference type="CDD" id="cd00397">
    <property type="entry name" value="DNA_BRE_C"/>
    <property type="match status" value="1"/>
</dbReference>
<comment type="similarity">
    <text evidence="1">Belongs to the 'phage' integrase family.</text>
</comment>
<dbReference type="InterPro" id="IPR044068">
    <property type="entry name" value="CB"/>
</dbReference>
<dbReference type="Pfam" id="PF00589">
    <property type="entry name" value="Phage_integrase"/>
    <property type="match status" value="1"/>
</dbReference>
<dbReference type="EMBL" id="QNRT01000002">
    <property type="protein sequence ID" value="RBP50761.1"/>
    <property type="molecule type" value="Genomic_DNA"/>
</dbReference>
<name>A0A395JJ95_9GAMM</name>
<organism evidence="8 9">
    <name type="scientific">Arenicella xantha</name>
    <dbReference type="NCBI Taxonomy" id="644221"/>
    <lineage>
        <taxon>Bacteria</taxon>
        <taxon>Pseudomonadati</taxon>
        <taxon>Pseudomonadota</taxon>
        <taxon>Gammaproteobacteria</taxon>
        <taxon>Arenicellales</taxon>
        <taxon>Arenicellaceae</taxon>
        <taxon>Arenicella</taxon>
    </lineage>
</organism>
<sequence length="365" mass="42023">MKHNAKNERIKRQYFTFLSDAKGQNSATVDGVAMALSRFEDYIKNGDFKKFHYQQAKGFKAHLAKQLNKSTGKPLSRSTLHTTLRHVKSFFQWLCQQTGYKSSLQYGDMEYFNLSTKDARIATTRREKLAPTIEQIRHVLDSMEVSTPIQRRNRALIAFTLLSGARDAAIASMKLKHVDLAGQRVIQDAREVDTKFSKSFTSYFFPVGEDIIGIVADWINYLRSEALFGNDDPLFPKTRMIVNEQQQFEASGLKREHWTTTNPIRDIFKEAFTQADLDYFNPHSFRDTLASLGEQRCNTVEQFKAWSQNLGHTKVLTTFMSYGEVQPQKQSEIFEQFRNPQAEEPNHVQELARAVALEIRNQSVV</sequence>
<dbReference type="GO" id="GO:0006310">
    <property type="term" value="P:DNA recombination"/>
    <property type="evidence" value="ECO:0007669"/>
    <property type="project" value="UniProtKB-KW"/>
</dbReference>